<keyword evidence="1" id="KW-0808">Transferase</keyword>
<dbReference type="Gene3D" id="3.40.50.2300">
    <property type="match status" value="1"/>
</dbReference>
<evidence type="ECO:0000256" key="1">
    <source>
        <dbReference type="ARBA" id="ARBA00022679"/>
    </source>
</evidence>
<protein>
    <submittedName>
        <fullName evidence="3">PTS system IIB component (L-Asc family)</fullName>
    </submittedName>
</protein>
<dbReference type="InterPro" id="IPR036095">
    <property type="entry name" value="PTS_EIIB-like_sf"/>
</dbReference>
<evidence type="ECO:0000259" key="2">
    <source>
        <dbReference type="PROSITE" id="PS51099"/>
    </source>
</evidence>
<dbReference type="InterPro" id="IPR003501">
    <property type="entry name" value="PTS_EIIB_2/3"/>
</dbReference>
<dbReference type="RefSeq" id="WP_109605901.1">
    <property type="nucleotide sequence ID" value="NZ_JAMHJO010000003.1"/>
</dbReference>
<dbReference type="GO" id="GO:0008982">
    <property type="term" value="F:protein-N(PI)-phosphohistidine-sugar phosphotransferase activity"/>
    <property type="evidence" value="ECO:0007669"/>
    <property type="project" value="InterPro"/>
</dbReference>
<reference evidence="3 4" key="1">
    <citation type="submission" date="2018-05" db="EMBL/GenBank/DDBJ databases">
        <title>Genomic Encyclopedia of Type Strains, Phase IV (KMG-IV): sequencing the most valuable type-strain genomes for metagenomic binning, comparative biology and taxonomic classification.</title>
        <authorList>
            <person name="Goeker M."/>
        </authorList>
    </citation>
    <scope>NUCLEOTIDE SEQUENCE [LARGE SCALE GENOMIC DNA]</scope>
    <source>
        <strain evidence="3 4">DSM 24906</strain>
    </source>
</reference>
<dbReference type="GO" id="GO:0009401">
    <property type="term" value="P:phosphoenolpyruvate-dependent sugar phosphotransferase system"/>
    <property type="evidence" value="ECO:0007669"/>
    <property type="project" value="InterPro"/>
</dbReference>
<dbReference type="InterPro" id="IPR013011">
    <property type="entry name" value="PTS_EIIB_2"/>
</dbReference>
<dbReference type="EMBL" id="QGGI01000018">
    <property type="protein sequence ID" value="PWJ88529.1"/>
    <property type="molecule type" value="Genomic_DNA"/>
</dbReference>
<comment type="caution">
    <text evidence="3">The sequence shown here is derived from an EMBL/GenBank/DDBJ whole genome shotgun (WGS) entry which is preliminary data.</text>
</comment>
<proteinExistence type="predicted"/>
<gene>
    <name evidence="3" type="ORF">C7380_11841</name>
</gene>
<keyword evidence="4" id="KW-1185">Reference proteome</keyword>
<organism evidence="3 4">
    <name type="scientific">Oceanotoga teriensis</name>
    <dbReference type="NCBI Taxonomy" id="515440"/>
    <lineage>
        <taxon>Bacteria</taxon>
        <taxon>Thermotogati</taxon>
        <taxon>Thermotogota</taxon>
        <taxon>Thermotogae</taxon>
        <taxon>Petrotogales</taxon>
        <taxon>Petrotogaceae</taxon>
        <taxon>Oceanotoga</taxon>
    </lineage>
</organism>
<dbReference type="Proteomes" id="UP000245921">
    <property type="component" value="Unassembled WGS sequence"/>
</dbReference>
<dbReference type="PROSITE" id="PS51099">
    <property type="entry name" value="PTS_EIIB_TYPE_2"/>
    <property type="match status" value="1"/>
</dbReference>
<dbReference type="SUPFAM" id="SSF52794">
    <property type="entry name" value="PTS system IIB component-like"/>
    <property type="match status" value="1"/>
</dbReference>
<sequence>MSRIKVMAVCGFGVGSSMILKMKIDEVAKSNGIDAEVFTSDVGSASSTTCDLVFTSEELGESLKEKMNVPVIIINNFLNKKEVEEKGLEIMKELSK</sequence>
<dbReference type="CDD" id="cd05563">
    <property type="entry name" value="PTS_IIB_ascorbate"/>
    <property type="match status" value="1"/>
</dbReference>
<feature type="domain" description="PTS EIIB type-2" evidence="2">
    <location>
        <begin position="4"/>
        <end position="95"/>
    </location>
</feature>
<evidence type="ECO:0000313" key="3">
    <source>
        <dbReference type="EMBL" id="PWJ88529.1"/>
    </source>
</evidence>
<evidence type="ECO:0000313" key="4">
    <source>
        <dbReference type="Proteomes" id="UP000245921"/>
    </source>
</evidence>
<dbReference type="AlphaFoldDB" id="A0AA45HHU9"/>
<accession>A0AA45HHU9</accession>
<name>A0AA45HHU9_9BACT</name>
<dbReference type="Pfam" id="PF02302">
    <property type="entry name" value="PTS_IIB"/>
    <property type="match status" value="1"/>
</dbReference>